<proteinExistence type="predicted"/>
<gene>
    <name evidence="1" type="ORF">NCTC11062_01033</name>
</gene>
<accession>A0A4U9Z4K3</accession>
<dbReference type="AlphaFoldDB" id="A0A4U9Z4K3"/>
<sequence length="43" mass="5144">MAAHTIMVIYPNLLFFVVINYESDDNCYSFFAYYSAILLLYFF</sequence>
<evidence type="ECO:0000313" key="2">
    <source>
        <dbReference type="Proteomes" id="UP000403538"/>
    </source>
</evidence>
<protein>
    <submittedName>
        <fullName evidence="1">Uncharacterized protein</fullName>
    </submittedName>
</protein>
<dbReference type="EMBL" id="CABEID010000001">
    <property type="protein sequence ID" value="VTS34296.1"/>
    <property type="molecule type" value="Genomic_DNA"/>
</dbReference>
<dbReference type="Proteomes" id="UP000403538">
    <property type="component" value="Unassembled WGS sequence"/>
</dbReference>
<reference evidence="1 2" key="1">
    <citation type="submission" date="2019-05" db="EMBL/GenBank/DDBJ databases">
        <authorList>
            <consortium name="Pathogen Informatics"/>
        </authorList>
    </citation>
    <scope>NUCLEOTIDE SEQUENCE [LARGE SCALE GENOMIC DNA]</scope>
    <source>
        <strain evidence="1 2">NCTC11062</strain>
    </source>
</reference>
<evidence type="ECO:0000313" key="1">
    <source>
        <dbReference type="EMBL" id="VTS34296.1"/>
    </source>
</evidence>
<name>A0A4U9Z4K3_STRAP</name>
<organism evidence="1 2">
    <name type="scientific">Streptococcus anginosus</name>
    <dbReference type="NCBI Taxonomy" id="1328"/>
    <lineage>
        <taxon>Bacteria</taxon>
        <taxon>Bacillati</taxon>
        <taxon>Bacillota</taxon>
        <taxon>Bacilli</taxon>
        <taxon>Lactobacillales</taxon>
        <taxon>Streptococcaceae</taxon>
        <taxon>Streptococcus</taxon>
        <taxon>Streptococcus anginosus group</taxon>
    </lineage>
</organism>